<feature type="compositionally biased region" description="Basic and acidic residues" evidence="1">
    <location>
        <begin position="859"/>
        <end position="874"/>
    </location>
</feature>
<dbReference type="OrthoDB" id="5563754at2759"/>
<gene>
    <name evidence="2" type="ORF">BDEG_26772</name>
</gene>
<reference evidence="2 3" key="1">
    <citation type="submission" date="2006-10" db="EMBL/GenBank/DDBJ databases">
        <title>The Genome Sequence of Batrachochytrium dendrobatidis JEL423.</title>
        <authorList>
            <consortium name="The Broad Institute Genome Sequencing Platform"/>
            <person name="Birren B."/>
            <person name="Lander E."/>
            <person name="Galagan J."/>
            <person name="Cuomo C."/>
            <person name="Devon K."/>
            <person name="Jaffe D."/>
            <person name="Butler J."/>
            <person name="Alvarez P."/>
            <person name="Gnerre S."/>
            <person name="Grabherr M."/>
            <person name="Kleber M."/>
            <person name="Mauceli E."/>
            <person name="Brockman W."/>
            <person name="Young S."/>
            <person name="LaButti K."/>
            <person name="Sykes S."/>
            <person name="DeCaprio D."/>
            <person name="Crawford M."/>
            <person name="Koehrsen M."/>
            <person name="Engels R."/>
            <person name="Montgomery P."/>
            <person name="Pearson M."/>
            <person name="Howarth C."/>
            <person name="Larson L."/>
            <person name="White J."/>
            <person name="O'Leary S."/>
            <person name="Kodira C."/>
            <person name="Zeng Q."/>
            <person name="Yandava C."/>
            <person name="Alvarado L."/>
            <person name="Longcore J."/>
            <person name="James T."/>
        </authorList>
    </citation>
    <scope>NUCLEOTIDE SEQUENCE [LARGE SCALE GENOMIC DNA]</scope>
    <source>
        <strain evidence="2 3">JEL423</strain>
    </source>
</reference>
<feature type="compositionally biased region" description="Acidic residues" evidence="1">
    <location>
        <begin position="787"/>
        <end position="799"/>
    </location>
</feature>
<dbReference type="Proteomes" id="UP000077115">
    <property type="component" value="Unassembled WGS sequence"/>
</dbReference>
<feature type="compositionally biased region" description="Low complexity" evidence="1">
    <location>
        <begin position="827"/>
        <end position="837"/>
    </location>
</feature>
<proteinExistence type="predicted"/>
<feature type="region of interest" description="Disordered" evidence="1">
    <location>
        <begin position="497"/>
        <end position="543"/>
    </location>
</feature>
<feature type="region of interest" description="Disordered" evidence="1">
    <location>
        <begin position="725"/>
        <end position="897"/>
    </location>
</feature>
<dbReference type="AlphaFoldDB" id="A0A177WVG4"/>
<feature type="compositionally biased region" description="Low complexity" evidence="1">
    <location>
        <begin position="159"/>
        <end position="168"/>
    </location>
</feature>
<feature type="compositionally biased region" description="Basic and acidic residues" evidence="1">
    <location>
        <begin position="687"/>
        <end position="702"/>
    </location>
</feature>
<accession>A0A177WVG4</accession>
<reference evidence="2 3" key="2">
    <citation type="submission" date="2016-05" db="EMBL/GenBank/DDBJ databases">
        <title>Lineage-specific infection strategies underlie the spectrum of fungal disease in amphibians.</title>
        <authorList>
            <person name="Cuomo C.A."/>
            <person name="Farrer R.A."/>
            <person name="James T."/>
            <person name="Longcore J."/>
            <person name="Birren B."/>
        </authorList>
    </citation>
    <scope>NUCLEOTIDE SEQUENCE [LARGE SCALE GENOMIC DNA]</scope>
    <source>
        <strain evidence="2 3">JEL423</strain>
    </source>
</reference>
<sequence length="1136" mass="124053">MVQALWPEKPELIEMGLVCIAKLVGTIHAPIGNVSRNISNTSMETEEQQKNMGGAGFGTASTFGGAPILSPQTFTNYTHGFPAVTSIHALHDIIDGLDPRPLPHHVLILAQSTDELAKWITSIYAAFSVDTDHIEADAEIQEMARTASISTPTGGQGNSASVSLTTTSATSDDPQSFIQSAASTADIHQIQWPTSLFLSTSEIAGILMCSPVPFNTHMQFSHYFSQKLSCSRNNRLRSWCESVAKGEWERSLAARHIVEAKLKILFKWVDKTLEVLKHRGIVLPDRETLDDGHASIGPKSIDKNDEAVSEQSKVDPKQKSVSNTKKDIVEGIDGIKLTDDSATKTSHEDHSIDDESEESAKESLSTSDGNGSVSEEETSDEGSQSETEEEQPIIPISLVNPALQPEFYARAPDAYDNLDESDQEPDFQIYGQNSLLAQRHFNELAKGDRHGDGMPGEYHSGSKGDGKRIELLGVVSQSAQAHVFQSNSLLSRTDMPHTGGLNSDGTPQQGYVRSTGIDGPLLGNVQGEANQHKPKLEGGLLGEMNRREKEREYLKRLGYYKATGPTGGVIPPSFYQSPMNMMGGMPGMGYSGMGMQGMGYPGMGMQGMGYPGMGMQGMGYPGMGMQGMGYPGMGMQGMGMPGMGYPGMMYGMHNPMMGFIPPDPTDDSPEDPVITQHREMVRQQWLELERSKERQRNVERSTETMQGAMGIIPGMDENVFDANRHKRDGHHASSQSSSDQSHDDQKIAKKNSSDTSDTEMSSKPSQSGTEDEDGSQSDHQRLASGTESDEDPSDESDEDVPLHVLAANKKIRTRPAPALRPTVLRGASSSESDASQVESDDDIPLMDVAALGKLGNSKRPSDASNRELNTHSEKGTISSQSMKLEDDKESDSSDEPLGARILPAQSHQQPLHSTISSASLGSHFHTGLYGTSGGFDSTMGAGRMMQYPQGIQFPPDMPITPQMQQQMMQLHQLQMQQMQLMQQMQIPMNMGNEGAGQPKWMSQGMPMHPTQQMQQMQYQMHMQGMQQPRFMGAPNPRQNPLPSHMPIYSQQQDPHPLQQHNAVSSNITSLPQPVIPPHKQHRTKQRQSLLSREPHVDTIPTSTKPVNPHPAPKSTNTTRAQSASKSDQGSMSDDSR</sequence>
<evidence type="ECO:0000313" key="2">
    <source>
        <dbReference type="EMBL" id="OAJ43410.1"/>
    </source>
</evidence>
<dbReference type="PANTHER" id="PTHR31802:SF40">
    <property type="entry name" value="ECM25P"/>
    <property type="match status" value="1"/>
</dbReference>
<feature type="region of interest" description="Disordered" evidence="1">
    <location>
        <begin position="1031"/>
        <end position="1136"/>
    </location>
</feature>
<evidence type="ECO:0000313" key="3">
    <source>
        <dbReference type="Proteomes" id="UP000077115"/>
    </source>
</evidence>
<name>A0A177WVG4_BATDL</name>
<dbReference type="VEuPathDB" id="FungiDB:BDEG_26772"/>
<feature type="compositionally biased region" description="Polar residues" evidence="1">
    <location>
        <begin position="753"/>
        <end position="768"/>
    </location>
</feature>
<protein>
    <recommendedName>
        <fullName evidence="4">PH domain-containing protein</fullName>
    </recommendedName>
</protein>
<feature type="region of interest" description="Disordered" evidence="1">
    <location>
        <begin position="339"/>
        <end position="395"/>
    </location>
</feature>
<dbReference type="EMBL" id="DS022310">
    <property type="protein sequence ID" value="OAJ43410.1"/>
    <property type="molecule type" value="Genomic_DNA"/>
</dbReference>
<organism evidence="2 3">
    <name type="scientific">Batrachochytrium dendrobatidis (strain JEL423)</name>
    <dbReference type="NCBI Taxonomy" id="403673"/>
    <lineage>
        <taxon>Eukaryota</taxon>
        <taxon>Fungi</taxon>
        <taxon>Fungi incertae sedis</taxon>
        <taxon>Chytridiomycota</taxon>
        <taxon>Chytridiomycota incertae sedis</taxon>
        <taxon>Chytridiomycetes</taxon>
        <taxon>Rhizophydiales</taxon>
        <taxon>Rhizophydiales incertae sedis</taxon>
        <taxon>Batrachochytrium</taxon>
    </lineage>
</organism>
<evidence type="ECO:0000256" key="1">
    <source>
        <dbReference type="SAM" id="MobiDB-lite"/>
    </source>
</evidence>
<feature type="compositionally biased region" description="Polar residues" evidence="1">
    <location>
        <begin position="1113"/>
        <end position="1136"/>
    </location>
</feature>
<feature type="compositionally biased region" description="Polar residues" evidence="1">
    <location>
        <begin position="1048"/>
        <end position="1071"/>
    </location>
</feature>
<feature type="region of interest" description="Disordered" evidence="1">
    <location>
        <begin position="288"/>
        <end position="326"/>
    </location>
</feature>
<feature type="compositionally biased region" description="Polar residues" evidence="1">
    <location>
        <begin position="500"/>
        <end position="512"/>
    </location>
</feature>
<feature type="region of interest" description="Disordered" evidence="1">
    <location>
        <begin position="148"/>
        <end position="168"/>
    </location>
</feature>
<feature type="compositionally biased region" description="Polar residues" evidence="1">
    <location>
        <begin position="362"/>
        <end position="373"/>
    </location>
</feature>
<feature type="region of interest" description="Disordered" evidence="1">
    <location>
        <begin position="687"/>
        <end position="713"/>
    </location>
</feature>
<evidence type="ECO:0008006" key="4">
    <source>
        <dbReference type="Google" id="ProtNLM"/>
    </source>
</evidence>
<feature type="compositionally biased region" description="Basic and acidic residues" evidence="1">
    <location>
        <begin position="339"/>
        <end position="350"/>
    </location>
</feature>
<feature type="compositionally biased region" description="Basic and acidic residues" evidence="1">
    <location>
        <begin position="300"/>
        <end position="326"/>
    </location>
</feature>
<dbReference type="PANTHER" id="PTHR31802">
    <property type="entry name" value="32 KDA HEAT SHOCK PROTEIN-RELATED"/>
    <property type="match status" value="1"/>
</dbReference>
<dbReference type="GO" id="GO:0005730">
    <property type="term" value="C:nucleolus"/>
    <property type="evidence" value="ECO:0007669"/>
    <property type="project" value="TreeGrafter"/>
</dbReference>
<dbReference type="STRING" id="403673.A0A177WVG4"/>